<dbReference type="Proteomes" id="UP000633136">
    <property type="component" value="Unassembled WGS sequence"/>
</dbReference>
<comment type="subcellular location">
    <subcellularLocation>
        <location evidence="1">Membrane</location>
        <topology evidence="1">Lipid-anchor</topology>
    </subcellularLocation>
</comment>
<protein>
    <submittedName>
        <fullName evidence="8">Membrane protein</fullName>
    </submittedName>
</protein>
<dbReference type="InterPro" id="IPR004872">
    <property type="entry name" value="Lipoprotein_NlpA"/>
</dbReference>
<comment type="caution">
    <text evidence="8">The sequence shown here is derived from an EMBL/GenBank/DDBJ whole genome shotgun (WGS) entry which is preliminary data.</text>
</comment>
<dbReference type="PROSITE" id="PS51257">
    <property type="entry name" value="PROKAR_LIPOPROTEIN"/>
    <property type="match status" value="1"/>
</dbReference>
<dbReference type="GO" id="GO:0016020">
    <property type="term" value="C:membrane"/>
    <property type="evidence" value="ECO:0007669"/>
    <property type="project" value="UniProtKB-SubCell"/>
</dbReference>
<dbReference type="EMBL" id="BMIS01000001">
    <property type="protein sequence ID" value="GGE59615.1"/>
    <property type="molecule type" value="Genomic_DNA"/>
</dbReference>
<keyword evidence="9" id="KW-1185">Reference proteome</keyword>
<dbReference type="PANTHER" id="PTHR30429">
    <property type="entry name" value="D-METHIONINE-BINDING LIPOPROTEIN METQ"/>
    <property type="match status" value="1"/>
</dbReference>
<dbReference type="Pfam" id="PF03180">
    <property type="entry name" value="Lipoprotein_9"/>
    <property type="match status" value="1"/>
</dbReference>
<evidence type="ECO:0000256" key="6">
    <source>
        <dbReference type="ARBA" id="ARBA00023288"/>
    </source>
</evidence>
<name>A0A917EM67_9MICC</name>
<dbReference type="RefSeq" id="WP_188682206.1">
    <property type="nucleotide sequence ID" value="NZ_BMIS01000001.1"/>
</dbReference>
<keyword evidence="6" id="KW-0449">Lipoprotein</keyword>
<gene>
    <name evidence="8" type="ORF">GCM10011401_03040</name>
</gene>
<reference evidence="8" key="1">
    <citation type="journal article" date="2014" name="Int. J. Syst. Evol. Microbiol.">
        <title>Complete genome sequence of Corynebacterium casei LMG S-19264T (=DSM 44701T), isolated from a smear-ripened cheese.</title>
        <authorList>
            <consortium name="US DOE Joint Genome Institute (JGI-PGF)"/>
            <person name="Walter F."/>
            <person name="Albersmeier A."/>
            <person name="Kalinowski J."/>
            <person name="Ruckert C."/>
        </authorList>
    </citation>
    <scope>NUCLEOTIDE SEQUENCE</scope>
    <source>
        <strain evidence="8">CGMCC 1.15388</strain>
    </source>
</reference>
<dbReference type="PANTHER" id="PTHR30429:SF0">
    <property type="entry name" value="METHIONINE-BINDING LIPOPROTEIN METQ"/>
    <property type="match status" value="1"/>
</dbReference>
<feature type="signal peptide" evidence="7">
    <location>
        <begin position="1"/>
        <end position="24"/>
    </location>
</feature>
<dbReference type="AlphaFoldDB" id="A0A917EM67"/>
<evidence type="ECO:0000313" key="9">
    <source>
        <dbReference type="Proteomes" id="UP000633136"/>
    </source>
</evidence>
<evidence type="ECO:0000313" key="8">
    <source>
        <dbReference type="EMBL" id="GGE59615.1"/>
    </source>
</evidence>
<evidence type="ECO:0000256" key="4">
    <source>
        <dbReference type="ARBA" id="ARBA00023136"/>
    </source>
</evidence>
<keyword evidence="4" id="KW-0472">Membrane</keyword>
<dbReference type="Gene3D" id="3.40.190.10">
    <property type="entry name" value="Periplasmic binding protein-like II"/>
    <property type="match status" value="2"/>
</dbReference>
<reference evidence="8" key="2">
    <citation type="submission" date="2020-09" db="EMBL/GenBank/DDBJ databases">
        <authorList>
            <person name="Sun Q."/>
            <person name="Zhou Y."/>
        </authorList>
    </citation>
    <scope>NUCLEOTIDE SEQUENCE</scope>
    <source>
        <strain evidence="8">CGMCC 1.15388</strain>
    </source>
</reference>
<dbReference type="SUPFAM" id="SSF53850">
    <property type="entry name" value="Periplasmic binding protein-like II"/>
    <property type="match status" value="1"/>
</dbReference>
<feature type="chain" id="PRO_5039356946" evidence="7">
    <location>
        <begin position="25"/>
        <end position="278"/>
    </location>
</feature>
<keyword evidence="3 7" id="KW-0732">Signal</keyword>
<evidence type="ECO:0000256" key="5">
    <source>
        <dbReference type="ARBA" id="ARBA00023139"/>
    </source>
</evidence>
<evidence type="ECO:0000256" key="1">
    <source>
        <dbReference type="ARBA" id="ARBA00004635"/>
    </source>
</evidence>
<proteinExistence type="inferred from homology"/>
<keyword evidence="5" id="KW-0564">Palmitate</keyword>
<evidence type="ECO:0000256" key="7">
    <source>
        <dbReference type="SAM" id="SignalP"/>
    </source>
</evidence>
<sequence length="278" mass="30402">MSQKTVRRSAAPAAVLAASALALTACGDGGAEAGPEGDTIRVATHLPTMYDLLAVAGEVAEEQGYEVDIVQVNDNVQYNRILADGEVDANFAQHRPFMEAYNAENDADLEAIAPIYDARVGFYSRDYDSVEEIPEGSRVAIPNDHSNEGRALAVLEAEGLITLDEEAGYEASISDIEENPLDLELFQIDLLNLSSAYEEDDVALVFNYPNYMIDTTGLTPDDALFLEEPEDLHFAINLVVRADNADSEEIQVLEEAMTSEEVREFLEEEHGESLFAAF</sequence>
<organism evidence="8 9">
    <name type="scientific">Nesterenkonia cremea</name>
    <dbReference type="NCBI Taxonomy" id="1882340"/>
    <lineage>
        <taxon>Bacteria</taxon>
        <taxon>Bacillati</taxon>
        <taxon>Actinomycetota</taxon>
        <taxon>Actinomycetes</taxon>
        <taxon>Micrococcales</taxon>
        <taxon>Micrococcaceae</taxon>
        <taxon>Nesterenkonia</taxon>
    </lineage>
</organism>
<evidence type="ECO:0000256" key="3">
    <source>
        <dbReference type="ARBA" id="ARBA00022729"/>
    </source>
</evidence>
<accession>A0A917EM67</accession>
<evidence type="ECO:0000256" key="2">
    <source>
        <dbReference type="ARBA" id="ARBA00008973"/>
    </source>
</evidence>
<comment type="similarity">
    <text evidence="2">Belongs to the NlpA lipoprotein family.</text>
</comment>